<sequence>MAHAMDAAASSQPIILPSHPVAPRAGALQFLASPCPPLGPWAPAGWLAAGVLSWLPLLLLPCCCYCCMCSVPPTGPGPGPVPSKNGRRALAGRALVHASRLGTHDGSLTSLSSLKFHLPLSTLGAFFGAQAPDNPHPLYRARPSLPHSLLGMLPLLQMSGPGACRNLHCPAALHIADHAPCFSRQHTVCCDCPFPPLSSLLFPSLNLLHPRRCVALT</sequence>
<dbReference type="GeneID" id="54479643"/>
<name>A0A6A6Q2E8_9PEZI</name>
<evidence type="ECO:0000313" key="1">
    <source>
        <dbReference type="EMBL" id="KAF2486126.1"/>
    </source>
</evidence>
<dbReference type="EMBL" id="MU001632">
    <property type="protein sequence ID" value="KAF2486126.1"/>
    <property type="molecule type" value="Genomic_DNA"/>
</dbReference>
<accession>A0A6A6Q2E8</accession>
<gene>
    <name evidence="1" type="ORF">BDY17DRAFT_71357</name>
</gene>
<organism evidence="1 2">
    <name type="scientific">Neohortaea acidophila</name>
    <dbReference type="NCBI Taxonomy" id="245834"/>
    <lineage>
        <taxon>Eukaryota</taxon>
        <taxon>Fungi</taxon>
        <taxon>Dikarya</taxon>
        <taxon>Ascomycota</taxon>
        <taxon>Pezizomycotina</taxon>
        <taxon>Dothideomycetes</taxon>
        <taxon>Dothideomycetidae</taxon>
        <taxon>Mycosphaerellales</taxon>
        <taxon>Teratosphaeriaceae</taxon>
        <taxon>Neohortaea</taxon>
    </lineage>
</organism>
<reference evidence="1" key="1">
    <citation type="journal article" date="2020" name="Stud. Mycol.">
        <title>101 Dothideomycetes genomes: a test case for predicting lifestyles and emergence of pathogens.</title>
        <authorList>
            <person name="Haridas S."/>
            <person name="Albert R."/>
            <person name="Binder M."/>
            <person name="Bloem J."/>
            <person name="Labutti K."/>
            <person name="Salamov A."/>
            <person name="Andreopoulos B."/>
            <person name="Baker S."/>
            <person name="Barry K."/>
            <person name="Bills G."/>
            <person name="Bluhm B."/>
            <person name="Cannon C."/>
            <person name="Castanera R."/>
            <person name="Culley D."/>
            <person name="Daum C."/>
            <person name="Ezra D."/>
            <person name="Gonzalez J."/>
            <person name="Henrissat B."/>
            <person name="Kuo A."/>
            <person name="Liang C."/>
            <person name="Lipzen A."/>
            <person name="Lutzoni F."/>
            <person name="Magnuson J."/>
            <person name="Mondo S."/>
            <person name="Nolan M."/>
            <person name="Ohm R."/>
            <person name="Pangilinan J."/>
            <person name="Park H.-J."/>
            <person name="Ramirez L."/>
            <person name="Alfaro M."/>
            <person name="Sun H."/>
            <person name="Tritt A."/>
            <person name="Yoshinaga Y."/>
            <person name="Zwiers L.-H."/>
            <person name="Turgeon B."/>
            <person name="Goodwin S."/>
            <person name="Spatafora J."/>
            <person name="Crous P."/>
            <person name="Grigoriev I."/>
        </authorList>
    </citation>
    <scope>NUCLEOTIDE SEQUENCE</scope>
    <source>
        <strain evidence="1">CBS 113389</strain>
    </source>
</reference>
<dbReference type="RefSeq" id="XP_033592695.1">
    <property type="nucleotide sequence ID" value="XM_033738641.1"/>
</dbReference>
<proteinExistence type="predicted"/>
<dbReference type="AlphaFoldDB" id="A0A6A6Q2E8"/>
<evidence type="ECO:0000313" key="2">
    <source>
        <dbReference type="Proteomes" id="UP000799767"/>
    </source>
</evidence>
<dbReference type="Proteomes" id="UP000799767">
    <property type="component" value="Unassembled WGS sequence"/>
</dbReference>
<protein>
    <submittedName>
        <fullName evidence="1">Uncharacterized protein</fullName>
    </submittedName>
</protein>
<keyword evidence="2" id="KW-1185">Reference proteome</keyword>